<evidence type="ECO:0000313" key="2">
    <source>
        <dbReference type="Proteomes" id="UP000198894"/>
    </source>
</evidence>
<reference evidence="2" key="1">
    <citation type="submission" date="2016-10" db="EMBL/GenBank/DDBJ databases">
        <authorList>
            <person name="Varghese N."/>
            <person name="Submissions S."/>
        </authorList>
    </citation>
    <scope>NUCLEOTIDE SEQUENCE [LARGE SCALE GENOMIC DNA]</scope>
    <source>
        <strain evidence="2">CGMCC 1.11022</strain>
    </source>
</reference>
<proteinExistence type="predicted"/>
<protein>
    <submittedName>
        <fullName evidence="1">VRR-NUC domain-containing protein</fullName>
    </submittedName>
</protein>
<evidence type="ECO:0000313" key="1">
    <source>
        <dbReference type="EMBL" id="SDL06239.1"/>
    </source>
</evidence>
<accession>A0A1G9H006</accession>
<sequence length="131" mass="13961">MAEADLMRRLQKLASSLGARLFRQQVGMAWVGNKVLSGPGVFHLARGDIVIRNARPFHAGVPGMSDLGGWVRVEITPDMIGSTVAVYAQVEVKEGGRPTSEQLAWINAVNGAGGKAGVARDEADLRRILGL</sequence>
<keyword evidence="2" id="KW-1185">Reference proteome</keyword>
<name>A0A1G9H006_9HYPH</name>
<dbReference type="EMBL" id="FNEE01000026">
    <property type="protein sequence ID" value="SDL06239.1"/>
    <property type="molecule type" value="Genomic_DNA"/>
</dbReference>
<gene>
    <name evidence="1" type="ORF">SAMN05428953_12624</name>
</gene>
<dbReference type="Proteomes" id="UP000198894">
    <property type="component" value="Unassembled WGS sequence"/>
</dbReference>
<dbReference type="AlphaFoldDB" id="A0A1G9H006"/>
<dbReference type="RefSeq" id="WP_167366565.1">
    <property type="nucleotide sequence ID" value="NZ_FNEE01000026.1"/>
</dbReference>
<organism evidence="1 2">
    <name type="scientific">Mesorhizobium muleiense</name>
    <dbReference type="NCBI Taxonomy" id="1004279"/>
    <lineage>
        <taxon>Bacteria</taxon>
        <taxon>Pseudomonadati</taxon>
        <taxon>Pseudomonadota</taxon>
        <taxon>Alphaproteobacteria</taxon>
        <taxon>Hyphomicrobiales</taxon>
        <taxon>Phyllobacteriaceae</taxon>
        <taxon>Mesorhizobium</taxon>
    </lineage>
</organism>